<organism evidence="2">
    <name type="scientific">marine sediment metagenome</name>
    <dbReference type="NCBI Taxonomy" id="412755"/>
    <lineage>
        <taxon>unclassified sequences</taxon>
        <taxon>metagenomes</taxon>
        <taxon>ecological metagenomes</taxon>
    </lineage>
</organism>
<dbReference type="AlphaFoldDB" id="A0A0F9FCW6"/>
<name>A0A0F9FCW6_9ZZZZ</name>
<proteinExistence type="predicted"/>
<accession>A0A0F9FCW6</accession>
<feature type="region of interest" description="Disordered" evidence="1">
    <location>
        <begin position="73"/>
        <end position="92"/>
    </location>
</feature>
<protein>
    <submittedName>
        <fullName evidence="2">Uncharacterized protein</fullName>
    </submittedName>
</protein>
<dbReference type="EMBL" id="LAZR01033125">
    <property type="protein sequence ID" value="KKL48987.1"/>
    <property type="molecule type" value="Genomic_DNA"/>
</dbReference>
<evidence type="ECO:0000256" key="1">
    <source>
        <dbReference type="SAM" id="MobiDB-lite"/>
    </source>
</evidence>
<gene>
    <name evidence="2" type="ORF">LCGC14_2319990</name>
</gene>
<evidence type="ECO:0000313" key="2">
    <source>
        <dbReference type="EMBL" id="KKL48987.1"/>
    </source>
</evidence>
<reference evidence="2" key="1">
    <citation type="journal article" date="2015" name="Nature">
        <title>Complex archaea that bridge the gap between prokaryotes and eukaryotes.</title>
        <authorList>
            <person name="Spang A."/>
            <person name="Saw J.H."/>
            <person name="Jorgensen S.L."/>
            <person name="Zaremba-Niedzwiedzka K."/>
            <person name="Martijn J."/>
            <person name="Lind A.E."/>
            <person name="van Eijk R."/>
            <person name="Schleper C."/>
            <person name="Guy L."/>
            <person name="Ettema T.J."/>
        </authorList>
    </citation>
    <scope>NUCLEOTIDE SEQUENCE</scope>
</reference>
<comment type="caution">
    <text evidence="2">The sequence shown here is derived from an EMBL/GenBank/DDBJ whole genome shotgun (WGS) entry which is preliminary data.</text>
</comment>
<sequence>MAKSKNIVPLNQRFCANIPTKWLRYVRCFVETDVFDSMSAGLREMMELWFVDTFGHDFEKVLTTKFKDIKKTPKSSMGGRRPFNYDNCEVVK</sequence>